<proteinExistence type="predicted"/>
<dbReference type="Proteomes" id="UP000076722">
    <property type="component" value="Unassembled WGS sequence"/>
</dbReference>
<reference evidence="1 2" key="1">
    <citation type="journal article" date="2016" name="Mol. Biol. Evol.">
        <title>Comparative Genomics of Early-Diverging Mushroom-Forming Fungi Provides Insights into the Origins of Lignocellulose Decay Capabilities.</title>
        <authorList>
            <person name="Nagy L.G."/>
            <person name="Riley R."/>
            <person name="Tritt A."/>
            <person name="Adam C."/>
            <person name="Daum C."/>
            <person name="Floudas D."/>
            <person name="Sun H."/>
            <person name="Yadav J.S."/>
            <person name="Pangilinan J."/>
            <person name="Larsson K.H."/>
            <person name="Matsuura K."/>
            <person name="Barry K."/>
            <person name="Labutti K."/>
            <person name="Kuo R."/>
            <person name="Ohm R.A."/>
            <person name="Bhattacharya S.S."/>
            <person name="Shirouzu T."/>
            <person name="Yoshinaga Y."/>
            <person name="Martin F.M."/>
            <person name="Grigoriev I.V."/>
            <person name="Hibbett D.S."/>
        </authorList>
    </citation>
    <scope>NUCLEOTIDE SEQUENCE [LARGE SCALE GENOMIC DNA]</scope>
    <source>
        <strain evidence="1 2">HHB9708</strain>
    </source>
</reference>
<organism evidence="1 2">
    <name type="scientific">Sistotremastrum niveocremeum HHB9708</name>
    <dbReference type="NCBI Taxonomy" id="1314777"/>
    <lineage>
        <taxon>Eukaryota</taxon>
        <taxon>Fungi</taxon>
        <taxon>Dikarya</taxon>
        <taxon>Basidiomycota</taxon>
        <taxon>Agaricomycotina</taxon>
        <taxon>Agaricomycetes</taxon>
        <taxon>Sistotremastrales</taxon>
        <taxon>Sistotremastraceae</taxon>
        <taxon>Sertulicium</taxon>
        <taxon>Sertulicium niveocremeum</taxon>
    </lineage>
</organism>
<dbReference type="EMBL" id="KV419399">
    <property type="protein sequence ID" value="KZS96583.1"/>
    <property type="molecule type" value="Genomic_DNA"/>
</dbReference>
<dbReference type="AlphaFoldDB" id="A0A164Y510"/>
<accession>A0A164Y510</accession>
<keyword evidence="2" id="KW-1185">Reference proteome</keyword>
<gene>
    <name evidence="1" type="ORF">SISNIDRAFT_483139</name>
</gene>
<sequence>MSTKTTLRPSLQFLLTSPLMCNVPWRSRSRFFTVDYWHRYTTKTTTFEQAIQAYLYNLPVTYGHLQMFSKLATSIDELECAIDSHPHLITELTSAATGFLPHASAEDILVNFSSAILCDLLLWSLEADWEQLPIQTPFDANDGSENTLFGIASGIRQIADNYVLACRTSSMSRISTAQGISFTSAFSVLAEITRSTAECDVATSNIFHWCSCFMFHLMRSNKSVIEDIYTSSQTAVSDKLAIRLDSAVSSPYQESEQALTLIALNSVVEVLSPSYRSNLSDKTFVPASDWIAHACTAPPIPRDVLALEHTVLKAIVSIVTSAFDRDDVLRFALEDRAAEDIRLFAINQIANIPDPNALCSPPQASWEWNDTSNWPLSHSSQLLPIKSCMDYSMCDTRPLPPLHLPVSPALHPPVSPPRALPLYSPLAHFRASLRSLEPRLDRLLVASLFQESKSCVRTLRYTANKCIHRILTSSEYGFRRAAASRFWPSMSDTSDAVYPGDIIHFCAGKHCAPVMEFTTKSWVECDLDPSTEYPLYTTLLKRPTHRADLRLFSQLASARRLGLYIHDIPTPASFRTVPPFLPTSTTSNVFTTSVFSAGALAHPWISHSEMGTWSRVEQGVQLWAFITPTPTGGLSPADCDFFRFSAYQWSTEILHPGDYIVSPPSSVFFIFSITDSISTHCRHVTSNSNVKREPSEELLY</sequence>
<protein>
    <submittedName>
        <fullName evidence="1">Uncharacterized protein</fullName>
    </submittedName>
</protein>
<evidence type="ECO:0000313" key="1">
    <source>
        <dbReference type="EMBL" id="KZS96583.1"/>
    </source>
</evidence>
<evidence type="ECO:0000313" key="2">
    <source>
        <dbReference type="Proteomes" id="UP000076722"/>
    </source>
</evidence>
<name>A0A164Y510_9AGAM</name>